<protein>
    <recommendedName>
        <fullName evidence="15">Microsomal glutathione S-transferase 1</fullName>
        <ecNumber evidence="5">2.5.1.18</ecNumber>
    </recommendedName>
</protein>
<dbReference type="InterPro" id="IPR040162">
    <property type="entry name" value="MGST1-like"/>
</dbReference>
<evidence type="ECO:0000256" key="13">
    <source>
        <dbReference type="ARBA" id="ARBA00023136"/>
    </source>
</evidence>
<dbReference type="InterPro" id="IPR001129">
    <property type="entry name" value="Membr-assoc_MAPEG"/>
</dbReference>
<name>G4Z7U1_PHYSP</name>
<dbReference type="InParanoid" id="G4Z7U1"/>
<keyword evidence="9" id="KW-0256">Endoplasmic reticulum</keyword>
<dbReference type="GeneID" id="20638155"/>
<dbReference type="KEGG" id="psoj:PHYSODRAFT_251440"/>
<organism evidence="17 18">
    <name type="scientific">Phytophthora sojae (strain P6497)</name>
    <name type="common">Soybean stem and root rot agent</name>
    <name type="synonym">Phytophthora megasperma f. sp. glycines</name>
    <dbReference type="NCBI Taxonomy" id="1094619"/>
    <lineage>
        <taxon>Eukaryota</taxon>
        <taxon>Sar</taxon>
        <taxon>Stramenopiles</taxon>
        <taxon>Oomycota</taxon>
        <taxon>Peronosporomycetes</taxon>
        <taxon>Peronosporales</taxon>
        <taxon>Peronosporaceae</taxon>
        <taxon>Phytophthora</taxon>
    </lineage>
</organism>
<evidence type="ECO:0000256" key="5">
    <source>
        <dbReference type="ARBA" id="ARBA00012452"/>
    </source>
</evidence>
<keyword evidence="13" id="KW-0472">Membrane</keyword>
<keyword evidence="8" id="KW-1000">Mitochondrion outer membrane</keyword>
<dbReference type="RefSeq" id="XP_009524561.1">
    <property type="nucleotide sequence ID" value="XM_009526266.1"/>
</dbReference>
<comment type="function">
    <text evidence="1">Conjugation of reduced glutathione to a wide number of exogenous and endogenous hydrophobic electrophiles.</text>
</comment>
<evidence type="ECO:0000256" key="4">
    <source>
        <dbReference type="ARBA" id="ARBA00010459"/>
    </source>
</evidence>
<evidence type="ECO:0000256" key="8">
    <source>
        <dbReference type="ARBA" id="ARBA00022787"/>
    </source>
</evidence>
<dbReference type="Gene3D" id="1.20.120.550">
    <property type="entry name" value="Membrane associated eicosanoid/glutathione metabolism-like domain"/>
    <property type="match status" value="1"/>
</dbReference>
<proteinExistence type="inferred from homology"/>
<sequence>MVAMLSDVKPFALSAAVLYIKFLVCTTIQGRKAFAAGTRMTEDTIRPQAKISQQGFADLTVDHIQLAAEEEMRWKRIIQNDLESMPLASVGFWSVISVGVSSTLTQTLLLVYTIARVGHTIVYSQSLPRARMVLWIVGVAWRRG</sequence>
<dbReference type="GO" id="GO:0005741">
    <property type="term" value="C:mitochondrial outer membrane"/>
    <property type="evidence" value="ECO:0007669"/>
    <property type="project" value="UniProtKB-SubCell"/>
</dbReference>
<evidence type="ECO:0000256" key="7">
    <source>
        <dbReference type="ARBA" id="ARBA00022692"/>
    </source>
</evidence>
<keyword evidence="7" id="KW-0812">Transmembrane</keyword>
<evidence type="ECO:0000256" key="6">
    <source>
        <dbReference type="ARBA" id="ARBA00022679"/>
    </source>
</evidence>
<evidence type="ECO:0000256" key="2">
    <source>
        <dbReference type="ARBA" id="ARBA00004294"/>
    </source>
</evidence>
<dbReference type="OMA" id="ARMACWM"/>
<evidence type="ECO:0000256" key="10">
    <source>
        <dbReference type="ARBA" id="ARBA00022989"/>
    </source>
</evidence>
<evidence type="ECO:0000313" key="17">
    <source>
        <dbReference type="EMBL" id="EGZ21844.1"/>
    </source>
</evidence>
<dbReference type="AlphaFoldDB" id="G4Z7U1"/>
<comment type="similarity">
    <text evidence="4">Belongs to the MAPEG family.</text>
</comment>
<evidence type="ECO:0000256" key="1">
    <source>
        <dbReference type="ARBA" id="ARBA00003701"/>
    </source>
</evidence>
<dbReference type="GO" id="GO:0005789">
    <property type="term" value="C:endoplasmic reticulum membrane"/>
    <property type="evidence" value="ECO:0007669"/>
    <property type="project" value="UniProtKB-SubCell"/>
</dbReference>
<keyword evidence="10" id="KW-1133">Transmembrane helix</keyword>
<dbReference type="Pfam" id="PF01124">
    <property type="entry name" value="MAPEG"/>
    <property type="match status" value="1"/>
</dbReference>
<evidence type="ECO:0000256" key="14">
    <source>
        <dbReference type="ARBA" id="ARBA00038540"/>
    </source>
</evidence>
<evidence type="ECO:0000256" key="9">
    <source>
        <dbReference type="ARBA" id="ARBA00022824"/>
    </source>
</evidence>
<evidence type="ECO:0000256" key="16">
    <source>
        <dbReference type="ARBA" id="ARBA00049385"/>
    </source>
</evidence>
<keyword evidence="18" id="KW-1185">Reference proteome</keyword>
<dbReference type="SMR" id="G4Z7U1"/>
<accession>G4Z7U1</accession>
<comment type="subunit">
    <text evidence="14">Homotrimer; The trimer binds only one molecule of glutathione.</text>
</comment>
<dbReference type="PANTHER" id="PTHR10689">
    <property type="entry name" value="MICROSOMAL GLUTATHIONE S-TRANSFERASE 1"/>
    <property type="match status" value="1"/>
</dbReference>
<evidence type="ECO:0000256" key="15">
    <source>
        <dbReference type="ARBA" id="ARBA00039397"/>
    </source>
</evidence>
<evidence type="ECO:0000256" key="3">
    <source>
        <dbReference type="ARBA" id="ARBA00004477"/>
    </source>
</evidence>
<dbReference type="Proteomes" id="UP000002640">
    <property type="component" value="Unassembled WGS sequence"/>
</dbReference>
<comment type="subcellular location">
    <subcellularLocation>
        <location evidence="3">Endoplasmic reticulum membrane</location>
        <topology evidence="3">Multi-pass membrane protein</topology>
    </subcellularLocation>
    <subcellularLocation>
        <location evidence="2">Mitochondrion outer membrane</location>
    </subcellularLocation>
</comment>
<dbReference type="FunFam" id="1.20.120.550:FF:000005">
    <property type="entry name" value="Inorganic phosphate transporter 1-6"/>
    <property type="match status" value="1"/>
</dbReference>
<dbReference type="SUPFAM" id="SSF161084">
    <property type="entry name" value="MAPEG domain-like"/>
    <property type="match status" value="1"/>
</dbReference>
<dbReference type="EC" id="2.5.1.18" evidence="5"/>
<keyword evidence="6" id="KW-0808">Transferase</keyword>
<keyword evidence="11" id="KW-0007">Acetylation</keyword>
<evidence type="ECO:0000313" key="18">
    <source>
        <dbReference type="Proteomes" id="UP000002640"/>
    </source>
</evidence>
<reference evidence="17 18" key="1">
    <citation type="journal article" date="2006" name="Science">
        <title>Phytophthora genome sequences uncover evolutionary origins and mechanisms of pathogenesis.</title>
        <authorList>
            <person name="Tyler B.M."/>
            <person name="Tripathy S."/>
            <person name="Zhang X."/>
            <person name="Dehal P."/>
            <person name="Jiang R.H."/>
            <person name="Aerts A."/>
            <person name="Arredondo F.D."/>
            <person name="Baxter L."/>
            <person name="Bensasson D."/>
            <person name="Beynon J.L."/>
            <person name="Chapman J."/>
            <person name="Damasceno C.M."/>
            <person name="Dorrance A.E."/>
            <person name="Dou D."/>
            <person name="Dickerman A.W."/>
            <person name="Dubchak I.L."/>
            <person name="Garbelotto M."/>
            <person name="Gijzen M."/>
            <person name="Gordon S.G."/>
            <person name="Govers F."/>
            <person name="Grunwald N.J."/>
            <person name="Huang W."/>
            <person name="Ivors K.L."/>
            <person name="Jones R.W."/>
            <person name="Kamoun S."/>
            <person name="Krampis K."/>
            <person name="Lamour K.H."/>
            <person name="Lee M.K."/>
            <person name="McDonald W.H."/>
            <person name="Medina M."/>
            <person name="Meijer H.J."/>
            <person name="Nordberg E.K."/>
            <person name="Maclean D.J."/>
            <person name="Ospina-Giraldo M.D."/>
            <person name="Morris P.F."/>
            <person name="Phuntumart V."/>
            <person name="Putnam N.H."/>
            <person name="Rash S."/>
            <person name="Rose J.K."/>
            <person name="Sakihama Y."/>
            <person name="Salamov A.A."/>
            <person name="Savidor A."/>
            <person name="Scheuring C.F."/>
            <person name="Smith B.M."/>
            <person name="Sobral B.W."/>
            <person name="Terry A."/>
            <person name="Torto-Alalibo T.A."/>
            <person name="Win J."/>
            <person name="Xu Z."/>
            <person name="Zhang H."/>
            <person name="Grigoriev I.V."/>
            <person name="Rokhsar D.S."/>
            <person name="Boore J.L."/>
        </authorList>
    </citation>
    <scope>NUCLEOTIDE SEQUENCE [LARGE SCALE GENOMIC DNA]</scope>
    <source>
        <strain evidence="17 18">P6497</strain>
    </source>
</reference>
<dbReference type="GO" id="GO:0004364">
    <property type="term" value="F:glutathione transferase activity"/>
    <property type="evidence" value="ECO:0007669"/>
    <property type="project" value="UniProtKB-EC"/>
</dbReference>
<keyword evidence="12" id="KW-0496">Mitochondrion</keyword>
<dbReference type="EMBL" id="JH159153">
    <property type="protein sequence ID" value="EGZ21844.1"/>
    <property type="molecule type" value="Genomic_DNA"/>
</dbReference>
<dbReference type="PANTHER" id="PTHR10689:SF6">
    <property type="entry name" value="MICROSOMAL GLUTATHIONE S-TRANSFERASE 1"/>
    <property type="match status" value="1"/>
</dbReference>
<evidence type="ECO:0000256" key="12">
    <source>
        <dbReference type="ARBA" id="ARBA00023128"/>
    </source>
</evidence>
<gene>
    <name evidence="17" type="ORF">PHYSODRAFT_251440</name>
</gene>
<dbReference type="InterPro" id="IPR023352">
    <property type="entry name" value="MAPEG-like_dom_sf"/>
</dbReference>
<comment type="catalytic activity">
    <reaction evidence="16">
        <text>RX + glutathione = an S-substituted glutathione + a halide anion + H(+)</text>
        <dbReference type="Rhea" id="RHEA:16437"/>
        <dbReference type="ChEBI" id="CHEBI:15378"/>
        <dbReference type="ChEBI" id="CHEBI:16042"/>
        <dbReference type="ChEBI" id="CHEBI:17792"/>
        <dbReference type="ChEBI" id="CHEBI:57925"/>
        <dbReference type="ChEBI" id="CHEBI:90779"/>
        <dbReference type="EC" id="2.5.1.18"/>
    </reaction>
    <physiologicalReaction direction="left-to-right" evidence="16">
        <dbReference type="Rhea" id="RHEA:16438"/>
    </physiologicalReaction>
</comment>
<evidence type="ECO:0000256" key="11">
    <source>
        <dbReference type="ARBA" id="ARBA00022990"/>
    </source>
</evidence>